<keyword evidence="2" id="KW-0378">Hydrolase</keyword>
<sequence length="318" mass="34201">MTRRVLLDTDTAGDDTQAILLAALAESIELEALTIVAGNVPFEHEVENAKHTLALADAAGDVPVYEGARTPLVKGIEHATHVHGEAGLGGDLVADTDIPSADGHAVDTIVETLRESPGEVTLVCIGPLTNVALALQREPDLDELADEIWVMGGAVGTFGNDTPAAEFNFWVDPDAAKVVLRECDVTLVDWGLCVRDGTFDADTLARLDDGGTPYADFFAEISKRAREMNRERTGEPSATQPDLLTAACMLHPELVTDAETLYVDVDEREGMTRGYSLVDVNGITDGKPRTRIVRDVDADLFERIASDMLLHGDPERSL</sequence>
<dbReference type="EMBL" id="BAAADN010000087">
    <property type="protein sequence ID" value="GAA0476205.1"/>
    <property type="molecule type" value="Genomic_DNA"/>
</dbReference>
<reference evidence="2" key="1">
    <citation type="journal article" date="2014" name="Int. J. Syst. Evol. Microbiol.">
        <title>Complete genome sequence of Corynebacterium casei LMG S-19264T (=DSM 44701T), isolated from a smear-ripened cheese.</title>
        <authorList>
            <consortium name="US DOE Joint Genome Institute (JGI-PGF)"/>
            <person name="Walter F."/>
            <person name="Albersmeier A."/>
            <person name="Kalinowski J."/>
            <person name="Ruckert C."/>
        </authorList>
    </citation>
    <scope>NUCLEOTIDE SEQUENCE</scope>
    <source>
        <strain evidence="2">JCM 12289</strain>
    </source>
</reference>
<dbReference type="Pfam" id="PF01156">
    <property type="entry name" value="IU_nuc_hydro"/>
    <property type="match status" value="1"/>
</dbReference>
<dbReference type="KEGG" id="hdo:MUK72_03510"/>
<organism evidence="2 5">
    <name type="scientific">Halococcus dombrowskii</name>
    <dbReference type="NCBI Taxonomy" id="179637"/>
    <lineage>
        <taxon>Archaea</taxon>
        <taxon>Methanobacteriati</taxon>
        <taxon>Methanobacteriota</taxon>
        <taxon>Stenosarchaea group</taxon>
        <taxon>Halobacteria</taxon>
        <taxon>Halobacteriales</taxon>
        <taxon>Halococcaceae</taxon>
        <taxon>Halococcus</taxon>
    </lineage>
</organism>
<protein>
    <submittedName>
        <fullName evidence="2">Nucleoside hydrolase</fullName>
    </submittedName>
</protein>
<dbReference type="InterPro" id="IPR036452">
    <property type="entry name" value="Ribo_hydro-like"/>
</dbReference>
<dbReference type="GO" id="GO:0016799">
    <property type="term" value="F:hydrolase activity, hydrolyzing N-glycosyl compounds"/>
    <property type="evidence" value="ECO:0007669"/>
    <property type="project" value="InterPro"/>
</dbReference>
<dbReference type="PANTHER" id="PTHR46190">
    <property type="entry name" value="SI:CH211-201H21.5-RELATED"/>
    <property type="match status" value="1"/>
</dbReference>
<name>A0AAV3SM25_HALDO</name>
<dbReference type="InterPro" id="IPR052775">
    <property type="entry name" value="IUN_hydrolase"/>
</dbReference>
<accession>A0AAV3SM25</accession>
<gene>
    <name evidence="2" type="ORF">GCM10008985_35670</name>
    <name evidence="3" type="ORF">MUK72_03510</name>
</gene>
<evidence type="ECO:0000313" key="3">
    <source>
        <dbReference type="EMBL" id="UOO95783.1"/>
    </source>
</evidence>
<reference evidence="2" key="3">
    <citation type="submission" date="2023-12" db="EMBL/GenBank/DDBJ databases">
        <authorList>
            <person name="Sun Q."/>
            <person name="Inoue M."/>
        </authorList>
    </citation>
    <scope>NUCLEOTIDE SEQUENCE</scope>
    <source>
        <strain evidence="2">JCM 12289</strain>
    </source>
</reference>
<dbReference type="Gene3D" id="3.90.245.10">
    <property type="entry name" value="Ribonucleoside hydrolase-like"/>
    <property type="match status" value="1"/>
</dbReference>
<reference evidence="3" key="2">
    <citation type="submission" date="2022-04" db="EMBL/GenBank/DDBJ databases">
        <title>Sequencing and genomic assembly of Halococcus dombrowskii.</title>
        <authorList>
            <person name="Lim S.W."/>
            <person name="MacLea K.S."/>
        </authorList>
    </citation>
    <scope>NUCLEOTIDE SEQUENCE</scope>
    <source>
        <strain evidence="3">H4</strain>
    </source>
</reference>
<evidence type="ECO:0000313" key="5">
    <source>
        <dbReference type="Proteomes" id="UP001500962"/>
    </source>
</evidence>
<dbReference type="Proteomes" id="UP000830542">
    <property type="component" value="Chromosome"/>
</dbReference>
<dbReference type="PANTHER" id="PTHR46190:SF1">
    <property type="entry name" value="SI:CH211-201H21.5"/>
    <property type="match status" value="1"/>
</dbReference>
<dbReference type="InterPro" id="IPR001910">
    <property type="entry name" value="Inosine/uridine_hydrolase_dom"/>
</dbReference>
<feature type="domain" description="Inosine/uridine-preferring nucleoside hydrolase" evidence="1">
    <location>
        <begin position="5"/>
        <end position="302"/>
    </location>
</feature>
<dbReference type="SUPFAM" id="SSF53590">
    <property type="entry name" value="Nucleoside hydrolase"/>
    <property type="match status" value="1"/>
</dbReference>
<proteinExistence type="predicted"/>
<evidence type="ECO:0000313" key="4">
    <source>
        <dbReference type="Proteomes" id="UP000830542"/>
    </source>
</evidence>
<dbReference type="RefSeq" id="WP_244703999.1">
    <property type="nucleotide sequence ID" value="NZ_BAAADN010000087.1"/>
</dbReference>
<evidence type="ECO:0000259" key="1">
    <source>
        <dbReference type="Pfam" id="PF01156"/>
    </source>
</evidence>
<dbReference type="Proteomes" id="UP001500962">
    <property type="component" value="Unassembled WGS sequence"/>
</dbReference>
<dbReference type="GeneID" id="71760884"/>
<dbReference type="EMBL" id="CP095005">
    <property type="protein sequence ID" value="UOO95783.1"/>
    <property type="molecule type" value="Genomic_DNA"/>
</dbReference>
<dbReference type="AlphaFoldDB" id="A0AAV3SM25"/>
<evidence type="ECO:0000313" key="2">
    <source>
        <dbReference type="EMBL" id="GAA0476205.1"/>
    </source>
</evidence>
<keyword evidence="4" id="KW-1185">Reference proteome</keyword>